<reference evidence="1 2" key="1">
    <citation type="journal article" date="2019" name="Int. J. Syst. Evol. Microbiol.">
        <title>The Global Catalogue of Microorganisms (GCM) 10K type strain sequencing project: providing services to taxonomists for standard genome sequencing and annotation.</title>
        <authorList>
            <consortium name="The Broad Institute Genomics Platform"/>
            <consortium name="The Broad Institute Genome Sequencing Center for Infectious Disease"/>
            <person name="Wu L."/>
            <person name="Ma J."/>
        </authorList>
    </citation>
    <scope>NUCLEOTIDE SEQUENCE [LARGE SCALE GENOMIC DNA]</scope>
    <source>
        <strain evidence="1 2">PSRA2</strain>
    </source>
</reference>
<name>A0ABD5UGJ3_9EURY</name>
<gene>
    <name evidence="1" type="ORF">ACFQHK_13740</name>
</gene>
<dbReference type="EMBL" id="JBHSXM010000001">
    <property type="protein sequence ID" value="MFC6837557.1"/>
    <property type="molecule type" value="Genomic_DNA"/>
</dbReference>
<organism evidence="1 2">
    <name type="scientific">Halomarina ordinaria</name>
    <dbReference type="NCBI Taxonomy" id="3033939"/>
    <lineage>
        <taxon>Archaea</taxon>
        <taxon>Methanobacteriati</taxon>
        <taxon>Methanobacteriota</taxon>
        <taxon>Stenosarchaea group</taxon>
        <taxon>Halobacteria</taxon>
        <taxon>Halobacteriales</taxon>
        <taxon>Natronomonadaceae</taxon>
        <taxon>Halomarina</taxon>
    </lineage>
</organism>
<dbReference type="AlphaFoldDB" id="A0ABD5UGJ3"/>
<sequence>MAGEDEPVQHCTLTESVDLLEALATAEIEHLDVDEHRTIVIYRQSILMVIATEGQATATREFDVEFWKESPEDPAQNPEQILAAFIDELVAVTDTPRH</sequence>
<protein>
    <submittedName>
        <fullName evidence="1">Uncharacterized protein</fullName>
    </submittedName>
</protein>
<dbReference type="Proteomes" id="UP001596406">
    <property type="component" value="Unassembled WGS sequence"/>
</dbReference>
<evidence type="ECO:0000313" key="2">
    <source>
        <dbReference type="Proteomes" id="UP001596406"/>
    </source>
</evidence>
<evidence type="ECO:0000313" key="1">
    <source>
        <dbReference type="EMBL" id="MFC6837557.1"/>
    </source>
</evidence>
<accession>A0ABD5UGJ3</accession>
<comment type="caution">
    <text evidence="1">The sequence shown here is derived from an EMBL/GenBank/DDBJ whole genome shotgun (WGS) entry which is preliminary data.</text>
</comment>
<proteinExistence type="predicted"/>
<dbReference type="RefSeq" id="WP_304449222.1">
    <property type="nucleotide sequence ID" value="NZ_JARRAH010000001.1"/>
</dbReference>
<keyword evidence="2" id="KW-1185">Reference proteome</keyword>